<dbReference type="STRING" id="99883.ENSTNIP00000002778"/>
<feature type="compositionally biased region" description="Polar residues" evidence="7">
    <location>
        <begin position="1"/>
        <end position="21"/>
    </location>
</feature>
<evidence type="ECO:0000256" key="4">
    <source>
        <dbReference type="ARBA" id="ARBA00022454"/>
    </source>
</evidence>
<keyword evidence="9" id="KW-1185">Reference proteome</keyword>
<comment type="subcellular location">
    <subcellularLocation>
        <location evidence="2">Chromosome</location>
        <location evidence="2">Centromere</location>
    </subcellularLocation>
    <subcellularLocation>
        <location evidence="1">Nucleus</location>
    </subcellularLocation>
</comment>
<reference evidence="9" key="1">
    <citation type="journal article" date="2004" name="Nature">
        <title>Genome duplication in the teleost fish Tetraodon nigroviridis reveals the early vertebrate proto-karyotype.</title>
        <authorList>
            <person name="Jaillon O."/>
            <person name="Aury J.-M."/>
            <person name="Brunet F."/>
            <person name="Petit J.-L."/>
            <person name="Stange-Thomann N."/>
            <person name="Mauceli E."/>
            <person name="Bouneau L."/>
            <person name="Fischer C."/>
            <person name="Ozouf-Costaz C."/>
            <person name="Bernot A."/>
            <person name="Nicaud S."/>
            <person name="Jaffe D."/>
            <person name="Fisher S."/>
            <person name="Lutfalla G."/>
            <person name="Dossat C."/>
            <person name="Segurens B."/>
            <person name="Dasilva C."/>
            <person name="Salanoubat M."/>
            <person name="Levy M."/>
            <person name="Boudet N."/>
            <person name="Castellano S."/>
            <person name="Anthouard V."/>
            <person name="Jubin C."/>
            <person name="Castelli V."/>
            <person name="Katinka M."/>
            <person name="Vacherie B."/>
            <person name="Biemont C."/>
            <person name="Skalli Z."/>
            <person name="Cattolico L."/>
            <person name="Poulain J."/>
            <person name="De Berardinis V."/>
            <person name="Cruaud C."/>
            <person name="Duprat S."/>
            <person name="Brottier P."/>
            <person name="Coutanceau J.-P."/>
            <person name="Gouzy J."/>
            <person name="Parra G."/>
            <person name="Lardier G."/>
            <person name="Chapple C."/>
            <person name="McKernan K.J."/>
            <person name="McEwan P."/>
            <person name="Bosak S."/>
            <person name="Kellis M."/>
            <person name="Volff J.-N."/>
            <person name="Guigo R."/>
            <person name="Zody M.C."/>
            <person name="Mesirov J."/>
            <person name="Lindblad-Toh K."/>
            <person name="Birren B."/>
            <person name="Nusbaum C."/>
            <person name="Kahn D."/>
            <person name="Robinson-Rechavi M."/>
            <person name="Laudet V."/>
            <person name="Schachter V."/>
            <person name="Quetier F."/>
            <person name="Saurin W."/>
            <person name="Scarpelli C."/>
            <person name="Wincker P."/>
            <person name="Lander E.S."/>
            <person name="Weissenbach J."/>
            <person name="Roest Crollius H."/>
        </authorList>
    </citation>
    <scope>NUCLEOTIDE SEQUENCE [LARGE SCALE GENOMIC DNA]</scope>
</reference>
<dbReference type="GO" id="GO:0000070">
    <property type="term" value="P:mitotic sister chromatid segregation"/>
    <property type="evidence" value="ECO:0007669"/>
    <property type="project" value="TreeGrafter"/>
</dbReference>
<dbReference type="GeneTree" id="ENSGT00390000013235"/>
<sequence>MATNVSFSKPSVSERSSLNDHNLSNRSSNKSLRLAEKERSKNEAEDPISPALKYFSDVKEGTPFHGNNEAERNLALVEKVAYHKGLTPEAVSVMLEFAMSLRMGTVLCARVLKCLIPATVVPQEAVVRGLVWLNVAKIPVGTQVLFLKWVLTMFDVIDAKDQLRAIYGFIFSYITNENLCPFICHLLYLLTRKESVRVYRIRKLVELQSKLGRQPFLLHLLSLYKVFFPELVTLSIPSQMRSGFKNYNSPWKSALMVVQKRNGSQVASRINLALIVKDRASSRKRADSSSRKMVPLLQLKSLSQLVKNLHRIELPAQMGSLLGSSLALQYLDCVQDESALLRLNFW</sequence>
<reference evidence="8" key="3">
    <citation type="submission" date="2025-09" db="UniProtKB">
        <authorList>
            <consortium name="Ensembl"/>
        </authorList>
    </citation>
    <scope>IDENTIFICATION</scope>
</reference>
<feature type="compositionally biased region" description="Low complexity" evidence="7">
    <location>
        <begin position="22"/>
        <end position="32"/>
    </location>
</feature>
<evidence type="ECO:0000256" key="2">
    <source>
        <dbReference type="ARBA" id="ARBA00004584"/>
    </source>
</evidence>
<dbReference type="PANTHER" id="PTHR48208:SF2">
    <property type="entry name" value="CENTROMERE PROTEIN I"/>
    <property type="match status" value="1"/>
</dbReference>
<dbReference type="Proteomes" id="UP000007303">
    <property type="component" value="Unassembled WGS sequence"/>
</dbReference>
<name>H3C3F9_TETNG</name>
<protein>
    <submittedName>
        <fullName evidence="8">Centromere protein I</fullName>
    </submittedName>
</protein>
<dbReference type="Pfam" id="PF07778">
    <property type="entry name" value="CENP-I"/>
    <property type="match status" value="2"/>
</dbReference>
<keyword evidence="6" id="KW-0137">Centromere</keyword>
<dbReference type="InterPro" id="IPR012485">
    <property type="entry name" value="CENP-I"/>
</dbReference>
<proteinExistence type="inferred from homology"/>
<keyword evidence="4" id="KW-0158">Chromosome</keyword>
<feature type="compositionally biased region" description="Basic and acidic residues" evidence="7">
    <location>
        <begin position="33"/>
        <end position="44"/>
    </location>
</feature>
<keyword evidence="5" id="KW-0539">Nucleus</keyword>
<evidence type="ECO:0000313" key="9">
    <source>
        <dbReference type="Proteomes" id="UP000007303"/>
    </source>
</evidence>
<dbReference type="PANTHER" id="PTHR48208">
    <property type="entry name" value="CENTROMERE PROTEIN I"/>
    <property type="match status" value="1"/>
</dbReference>
<dbReference type="Ensembl" id="ENSTNIT00000000925.1">
    <property type="protein sequence ID" value="ENSTNIP00000002778.1"/>
    <property type="gene ID" value="ENSTNIG00000001208.1"/>
</dbReference>
<feature type="region of interest" description="Disordered" evidence="7">
    <location>
        <begin position="1"/>
        <end position="45"/>
    </location>
</feature>
<accession>H3C3F9</accession>
<reference evidence="8" key="2">
    <citation type="submission" date="2025-08" db="UniProtKB">
        <authorList>
            <consortium name="Ensembl"/>
        </authorList>
    </citation>
    <scope>IDENTIFICATION</scope>
</reference>
<evidence type="ECO:0000256" key="7">
    <source>
        <dbReference type="SAM" id="MobiDB-lite"/>
    </source>
</evidence>
<dbReference type="GO" id="GO:0005634">
    <property type="term" value="C:nucleus"/>
    <property type="evidence" value="ECO:0007669"/>
    <property type="project" value="UniProtKB-SubCell"/>
</dbReference>
<comment type="similarity">
    <text evidence="3">Belongs to the CENP-I/CTF3 family.</text>
</comment>
<evidence type="ECO:0000313" key="8">
    <source>
        <dbReference type="Ensembl" id="ENSTNIP00000002778.1"/>
    </source>
</evidence>
<evidence type="ECO:0000256" key="5">
    <source>
        <dbReference type="ARBA" id="ARBA00023242"/>
    </source>
</evidence>
<evidence type="ECO:0000256" key="3">
    <source>
        <dbReference type="ARBA" id="ARBA00005470"/>
    </source>
</evidence>
<dbReference type="AlphaFoldDB" id="H3C3F9"/>
<organism evidence="8 9">
    <name type="scientific">Tetraodon nigroviridis</name>
    <name type="common">Spotted green pufferfish</name>
    <name type="synonym">Chelonodon nigroviridis</name>
    <dbReference type="NCBI Taxonomy" id="99883"/>
    <lineage>
        <taxon>Eukaryota</taxon>
        <taxon>Metazoa</taxon>
        <taxon>Chordata</taxon>
        <taxon>Craniata</taxon>
        <taxon>Vertebrata</taxon>
        <taxon>Euteleostomi</taxon>
        <taxon>Actinopterygii</taxon>
        <taxon>Neopterygii</taxon>
        <taxon>Teleostei</taxon>
        <taxon>Neoteleostei</taxon>
        <taxon>Acanthomorphata</taxon>
        <taxon>Eupercaria</taxon>
        <taxon>Tetraodontiformes</taxon>
        <taxon>Tetradontoidea</taxon>
        <taxon>Tetraodontidae</taxon>
        <taxon>Tetraodon</taxon>
    </lineage>
</organism>
<evidence type="ECO:0000256" key="6">
    <source>
        <dbReference type="ARBA" id="ARBA00023328"/>
    </source>
</evidence>
<dbReference type="InParanoid" id="H3C3F9"/>
<dbReference type="OMA" id="QTHIIAM"/>
<dbReference type="GO" id="GO:0034080">
    <property type="term" value="P:CENP-A containing chromatin assembly"/>
    <property type="evidence" value="ECO:0007669"/>
    <property type="project" value="TreeGrafter"/>
</dbReference>
<dbReference type="HOGENOM" id="CLU_803046_0_0_1"/>
<evidence type="ECO:0000256" key="1">
    <source>
        <dbReference type="ARBA" id="ARBA00004123"/>
    </source>
</evidence>
<dbReference type="GO" id="GO:0000939">
    <property type="term" value="C:inner kinetochore"/>
    <property type="evidence" value="ECO:0007669"/>
    <property type="project" value="TreeGrafter"/>
</dbReference>